<keyword evidence="4 9" id="KW-0808">Transferase</keyword>
<gene>
    <name evidence="11" type="ORF">C4541_02730</name>
</gene>
<dbReference type="EMBL" id="QZJZ01000016">
    <property type="protein sequence ID" value="RJP61121.1"/>
    <property type="molecule type" value="Genomic_DNA"/>
</dbReference>
<name>A0A3A4R4P3_9BACT</name>
<dbReference type="InterPro" id="IPR007507">
    <property type="entry name" value="Glycos_transf_N"/>
</dbReference>
<evidence type="ECO:0000256" key="6">
    <source>
        <dbReference type="ARBA" id="ARBA00049183"/>
    </source>
</evidence>
<dbReference type="PANTHER" id="PTHR42755">
    <property type="entry name" value="3-DEOXY-MANNO-OCTULOSONATE CYTIDYLYLTRANSFERASE"/>
    <property type="match status" value="1"/>
</dbReference>
<evidence type="ECO:0000256" key="9">
    <source>
        <dbReference type="RuleBase" id="RU365103"/>
    </source>
</evidence>
<dbReference type="AlphaFoldDB" id="A0A3A4R4P3"/>
<dbReference type="UniPathway" id="UPA00958"/>
<comment type="similarity">
    <text evidence="9">Belongs to the glycosyltransferase group 1 family.</text>
</comment>
<keyword evidence="9" id="KW-1003">Cell membrane</keyword>
<dbReference type="GO" id="GO:0005886">
    <property type="term" value="C:plasma membrane"/>
    <property type="evidence" value="ECO:0007669"/>
    <property type="project" value="UniProtKB-SubCell"/>
</dbReference>
<comment type="subcellular location">
    <subcellularLocation>
        <location evidence="9">Cell membrane</location>
    </subcellularLocation>
</comment>
<dbReference type="GO" id="GO:0043842">
    <property type="term" value="F:Kdo transferase activity"/>
    <property type="evidence" value="ECO:0007669"/>
    <property type="project" value="UniProtKB-EC"/>
</dbReference>
<evidence type="ECO:0000256" key="1">
    <source>
        <dbReference type="ARBA" id="ARBA00004713"/>
    </source>
</evidence>
<keyword evidence="9" id="KW-0448">Lipopolysaccharide biosynthesis</keyword>
<keyword evidence="9" id="KW-0472">Membrane</keyword>
<evidence type="ECO:0000256" key="4">
    <source>
        <dbReference type="ARBA" id="ARBA00022679"/>
    </source>
</evidence>
<sequence length="441" mass="49839">MHGLKILFFQLVYNICGILFLIAASPYFIVKILITEKYRKGFIQRSGFMPSELTARIAGRKLIWVHAVSVGEAQTAFPVIERLKLEHPDFHILLTTTTATGQNVARSRTAGDETVTVMYFPLDFRHIFRRIFKKFDIRLILIMETEIWPNFLIEAYHRNVPAVLVNGRISQSSYKGYRRLRPLFLASTEAIKMFCMQEKADAERLILLGIDPSRVVVTQNLKYEASLKTPVKTEILDQIRINAQWSRKEQVLVAGSTHRGEEQIVAGVYKSLKENIRELKLILAPRHPERLAEVEKILQNSGIDFVRKTSLDAGEPQNGRIDVILLDTMGELRHIYDLASVVFVGKSMVPGGGQNILEPAALEKPVVFGPHMDNFRLIADSFIAQSAGFVANTPDELESVLKKLFLNRTLRISVGQKGKYLVSCINGALDKTFESISAVMR</sequence>
<dbReference type="Pfam" id="PF04413">
    <property type="entry name" value="Glycos_transf_N"/>
    <property type="match status" value="1"/>
</dbReference>
<evidence type="ECO:0000256" key="8">
    <source>
        <dbReference type="PIRSR" id="PIRSR639901-2"/>
    </source>
</evidence>
<feature type="active site" description="Proton acceptor" evidence="7">
    <location>
        <position position="72"/>
    </location>
</feature>
<dbReference type="PANTHER" id="PTHR42755:SF1">
    <property type="entry name" value="3-DEOXY-D-MANNO-OCTULOSONIC ACID TRANSFERASE, MITOCHONDRIAL-RELATED"/>
    <property type="match status" value="1"/>
</dbReference>
<comment type="catalytic activity">
    <reaction evidence="6 9">
        <text>lipid IVA (E. coli) + CMP-3-deoxy-beta-D-manno-octulosonate = alpha-Kdo-(2-&gt;6)-lipid IVA (E. coli) + CMP + H(+)</text>
        <dbReference type="Rhea" id="RHEA:28066"/>
        <dbReference type="ChEBI" id="CHEBI:15378"/>
        <dbReference type="ChEBI" id="CHEBI:58603"/>
        <dbReference type="ChEBI" id="CHEBI:60364"/>
        <dbReference type="ChEBI" id="CHEBI:60377"/>
        <dbReference type="ChEBI" id="CHEBI:85987"/>
        <dbReference type="EC" id="2.4.99.12"/>
    </reaction>
</comment>
<feature type="site" description="Transition state stabilizer" evidence="8">
    <location>
        <position position="144"/>
    </location>
</feature>
<dbReference type="EC" id="2.4.99.12" evidence="2 9"/>
<dbReference type="InterPro" id="IPR039901">
    <property type="entry name" value="Kdotransferase"/>
</dbReference>
<evidence type="ECO:0000259" key="10">
    <source>
        <dbReference type="Pfam" id="PF04413"/>
    </source>
</evidence>
<dbReference type="Gene3D" id="3.40.50.11720">
    <property type="entry name" value="3-Deoxy-D-manno-octulosonic-acid transferase, N-terminal domain"/>
    <property type="match status" value="1"/>
</dbReference>
<dbReference type="InterPro" id="IPR038107">
    <property type="entry name" value="Glycos_transf_N_sf"/>
</dbReference>
<dbReference type="GO" id="GO:0009244">
    <property type="term" value="P:lipopolysaccharide core region biosynthetic process"/>
    <property type="evidence" value="ECO:0007669"/>
    <property type="project" value="UniProtKB-UniRule"/>
</dbReference>
<comment type="pathway">
    <text evidence="1 9">Bacterial outer membrane biogenesis; LPS core biosynthesis.</text>
</comment>
<feature type="site" description="Transition state stabilizer" evidence="8">
    <location>
        <position position="222"/>
    </location>
</feature>
<dbReference type="GO" id="GO:0009245">
    <property type="term" value="P:lipid A biosynthetic process"/>
    <property type="evidence" value="ECO:0007669"/>
    <property type="project" value="TreeGrafter"/>
</dbReference>
<evidence type="ECO:0000256" key="2">
    <source>
        <dbReference type="ARBA" id="ARBA00012621"/>
    </source>
</evidence>
<keyword evidence="9" id="KW-0812">Transmembrane</keyword>
<evidence type="ECO:0000313" key="12">
    <source>
        <dbReference type="Proteomes" id="UP000266426"/>
    </source>
</evidence>
<evidence type="ECO:0000256" key="3">
    <source>
        <dbReference type="ARBA" id="ARBA00019077"/>
    </source>
</evidence>
<comment type="function">
    <text evidence="9">Involved in lipopolysaccharide (LPS) biosynthesis. Catalyzes the transfer of 3-deoxy-D-manno-octulosonate (Kdo) residue(s) from CMP-Kdo to lipid IV(A), the tetraacyldisaccharide-1,4'-bisphosphate precursor of lipid A.</text>
</comment>
<organism evidence="11 12">
    <name type="scientific">Candidatus Auribacter fodinae</name>
    <dbReference type="NCBI Taxonomy" id="2093366"/>
    <lineage>
        <taxon>Bacteria</taxon>
        <taxon>Pseudomonadati</taxon>
        <taxon>Candidatus Auribacterota</taxon>
        <taxon>Candidatus Auribacteria</taxon>
        <taxon>Candidatus Auribacterales</taxon>
        <taxon>Candidatus Auribacteraceae</taxon>
        <taxon>Candidatus Auribacter</taxon>
    </lineage>
</organism>
<evidence type="ECO:0000256" key="7">
    <source>
        <dbReference type="PIRSR" id="PIRSR639901-1"/>
    </source>
</evidence>
<evidence type="ECO:0000256" key="5">
    <source>
        <dbReference type="ARBA" id="ARBA00031445"/>
    </source>
</evidence>
<dbReference type="SUPFAM" id="SSF53756">
    <property type="entry name" value="UDP-Glycosyltransferase/glycogen phosphorylase"/>
    <property type="match status" value="1"/>
</dbReference>
<keyword evidence="9" id="KW-1133">Transmembrane helix</keyword>
<feature type="domain" description="3-deoxy-D-manno-octulosonic-acid transferase N-terminal" evidence="10">
    <location>
        <begin position="44"/>
        <end position="224"/>
    </location>
</feature>
<proteinExistence type="inferred from homology"/>
<protein>
    <recommendedName>
        <fullName evidence="3 9">3-deoxy-D-manno-octulosonic acid transferase</fullName>
        <shortName evidence="9">Kdo transferase</shortName>
        <ecNumber evidence="2 9">2.4.99.12</ecNumber>
    </recommendedName>
    <alternativeName>
        <fullName evidence="5 9">Lipid IV(A) 3-deoxy-D-manno-octulosonic acid transferase</fullName>
    </alternativeName>
</protein>
<dbReference type="Gene3D" id="3.40.50.2000">
    <property type="entry name" value="Glycogen Phosphorylase B"/>
    <property type="match status" value="1"/>
</dbReference>
<feature type="transmembrane region" description="Helical" evidence="9">
    <location>
        <begin position="6"/>
        <end position="30"/>
    </location>
</feature>
<accession>A0A3A4R4P3</accession>
<reference evidence="11 12" key="1">
    <citation type="journal article" date="2017" name="ISME J.">
        <title>Energy and carbon metabolisms in a deep terrestrial subsurface fluid microbial community.</title>
        <authorList>
            <person name="Momper L."/>
            <person name="Jungbluth S.P."/>
            <person name="Lee M.D."/>
            <person name="Amend J.P."/>
        </authorList>
    </citation>
    <scope>NUCLEOTIDE SEQUENCE [LARGE SCALE GENOMIC DNA]</scope>
    <source>
        <strain evidence="11">SURF_26</strain>
    </source>
</reference>
<evidence type="ECO:0000313" key="11">
    <source>
        <dbReference type="EMBL" id="RJP61121.1"/>
    </source>
</evidence>
<dbReference type="Proteomes" id="UP000266426">
    <property type="component" value="Unassembled WGS sequence"/>
</dbReference>
<comment type="caution">
    <text evidence="11">The sequence shown here is derived from an EMBL/GenBank/DDBJ whole genome shotgun (WGS) entry which is preliminary data.</text>
</comment>